<feature type="domain" description="HNH nuclease" evidence="2">
    <location>
        <begin position="49"/>
        <end position="92"/>
    </location>
</feature>
<dbReference type="InterPro" id="IPR044930">
    <property type="entry name" value="Homing_endonuclease_His-Me"/>
</dbReference>
<dbReference type="InterPro" id="IPR003615">
    <property type="entry name" value="HNH_nuc"/>
</dbReference>
<reference evidence="3 4" key="1">
    <citation type="submission" date="2019-08" db="EMBL/GenBank/DDBJ databases">
        <title>Complete genome sequence of Rhodanobacter glycinis strain T01E-68 isolated from tomato root.</title>
        <authorList>
            <person name="Weon H.-Y."/>
            <person name="Lee S.A."/>
        </authorList>
    </citation>
    <scope>NUCLEOTIDE SEQUENCE [LARGE SCALE GENOMIC DNA]</scope>
    <source>
        <strain evidence="3 4">T01E-68</strain>
    </source>
</reference>
<dbReference type="EMBL" id="CP042807">
    <property type="protein sequence ID" value="QEE24479.1"/>
    <property type="molecule type" value="Genomic_DNA"/>
</dbReference>
<protein>
    <submittedName>
        <fullName evidence="3">HNH endonuclease</fullName>
    </submittedName>
</protein>
<evidence type="ECO:0000313" key="4">
    <source>
        <dbReference type="Proteomes" id="UP000321807"/>
    </source>
</evidence>
<keyword evidence="3" id="KW-0378">Hydrolase</keyword>
<dbReference type="Gene3D" id="3.90.75.10">
    <property type="entry name" value="Homing Intron 3 (I-ppo) Encoded Endonuclease, Chain A"/>
    <property type="match status" value="1"/>
</dbReference>
<dbReference type="InterPro" id="IPR044925">
    <property type="entry name" value="His-Me_finger_sf"/>
</dbReference>
<dbReference type="KEGG" id="rgl:CS053_08190"/>
<organism evidence="3 4">
    <name type="scientific">Rhodanobacter glycinis</name>
    <dbReference type="NCBI Taxonomy" id="582702"/>
    <lineage>
        <taxon>Bacteria</taxon>
        <taxon>Pseudomonadati</taxon>
        <taxon>Pseudomonadota</taxon>
        <taxon>Gammaproteobacteria</taxon>
        <taxon>Lysobacterales</taxon>
        <taxon>Rhodanobacteraceae</taxon>
        <taxon>Rhodanobacter</taxon>
    </lineage>
</organism>
<keyword evidence="3" id="KW-0540">Nuclease</keyword>
<sequence>MYQQSTIDRVVAIMADFKGDDCWDWPKSRTGAGYGQLSNRVSGRNVPAYAHRVAHFIATGSLAVGMDVCHRCDNPACINPAHLFEGTARDNLQDMASKGRSNRGKKLPQGNAHWAAQHPERVRGSANGNAKLTEADVRNIRASEERGARLAERYGVSQTLISGIRKGRRWPAV</sequence>
<dbReference type="AlphaFoldDB" id="A0A5B9DY56"/>
<name>A0A5B9DY56_9GAMM</name>
<dbReference type="SUPFAM" id="SSF54060">
    <property type="entry name" value="His-Me finger endonucleases"/>
    <property type="match status" value="1"/>
</dbReference>
<feature type="region of interest" description="Disordered" evidence="1">
    <location>
        <begin position="95"/>
        <end position="130"/>
    </location>
</feature>
<dbReference type="GO" id="GO:0004519">
    <property type="term" value="F:endonuclease activity"/>
    <property type="evidence" value="ECO:0007669"/>
    <property type="project" value="UniProtKB-KW"/>
</dbReference>
<gene>
    <name evidence="3" type="ORF">CS053_08190</name>
</gene>
<dbReference type="Pfam" id="PF13392">
    <property type="entry name" value="HNH_3"/>
    <property type="match status" value="1"/>
</dbReference>
<keyword evidence="3" id="KW-0255">Endonuclease</keyword>
<evidence type="ECO:0000259" key="2">
    <source>
        <dbReference type="Pfam" id="PF13392"/>
    </source>
</evidence>
<evidence type="ECO:0000313" key="3">
    <source>
        <dbReference type="EMBL" id="QEE24479.1"/>
    </source>
</evidence>
<accession>A0A5B9DY56</accession>
<proteinExistence type="predicted"/>
<dbReference type="Proteomes" id="UP000321807">
    <property type="component" value="Chromosome"/>
</dbReference>
<evidence type="ECO:0000256" key="1">
    <source>
        <dbReference type="SAM" id="MobiDB-lite"/>
    </source>
</evidence>